<feature type="compositionally biased region" description="Polar residues" evidence="9">
    <location>
        <begin position="140"/>
        <end position="153"/>
    </location>
</feature>
<dbReference type="Proteomes" id="UP000822688">
    <property type="component" value="Chromosome 4"/>
</dbReference>
<dbReference type="SMART" id="SM00338">
    <property type="entry name" value="BRLZ"/>
    <property type="match status" value="1"/>
</dbReference>
<keyword evidence="6" id="KW-0804">Transcription</keyword>
<evidence type="ECO:0000313" key="12">
    <source>
        <dbReference type="Proteomes" id="UP000822688"/>
    </source>
</evidence>
<feature type="compositionally biased region" description="Polar residues" evidence="9">
    <location>
        <begin position="207"/>
        <end position="217"/>
    </location>
</feature>
<dbReference type="PANTHER" id="PTHR47416:SF3">
    <property type="entry name" value="BZIP TRANSCRIPTION FACTOR 17-RELATED"/>
    <property type="match status" value="1"/>
</dbReference>
<dbReference type="SUPFAM" id="SSF57959">
    <property type="entry name" value="Leucine zipper domain"/>
    <property type="match status" value="1"/>
</dbReference>
<keyword evidence="12" id="KW-1185">Reference proteome</keyword>
<dbReference type="InterPro" id="IPR004827">
    <property type="entry name" value="bZIP"/>
</dbReference>
<evidence type="ECO:0000256" key="9">
    <source>
        <dbReference type="SAM" id="MobiDB-lite"/>
    </source>
</evidence>
<name>A0A8T0I905_CERPU</name>
<proteinExistence type="inferred from homology"/>
<evidence type="ECO:0000256" key="1">
    <source>
        <dbReference type="ARBA" id="ARBA00004123"/>
    </source>
</evidence>
<keyword evidence="8" id="KW-0175">Coiled coil</keyword>
<comment type="similarity">
    <text evidence="3">Belongs to the bZIP family.</text>
</comment>
<sequence>MERKIEIPVLREDDDSTMENAEPPVPTLSSSEASEDWEKISEDWVSLFLDPAILDDHSRSLPSDLENYSQFDSTLPETNDHFSSQDLLADSLLLHSTDDQMSRSDMALGSSLNVVEDLFGKEDSSPQVDLIHPKIEPLGQNGSASPASSLTQVSGGSSSGMEVDLWKDKEANHDLSITLKREMNAEVSSGSESPTSPSSVAIVGDASSPNNPLQSSSRLLQCEEGEIEARDVGREVVSSSNSIARVGTPSTVSQSETFSVRHFQSIGNAIKVGLLGRSGDRGTRAAEDRKNCEAESFKLQNQDVPEDQQSDHSDGDRKEEGGDEDDEKRRARLMRNRESAQLSRQRKKVYVDELEGKLRTMAATVAELNATISHLTAENVNLRRQLGYYYPAPGVCPRPGMPMHVMPMGPYPGMVAGRPMYPGGQMPPVPIPRIKTQTPARSSKRPKSGTTKEGGDKKRTKLKAAGAASMAVMGLLCVAMLFGSIDQGLNSSNGVDDYTSVGNVRVGGRVLTSWNEGVNPLNITGLSSWNSGVGWQPLEPGEYGPEREGVPSVHTRLAAEKLQYENDKSQGIKKAVFESSIRHPIDGNTTLTSSASPDYFNSVKAPLLMGSDGIPTNTSQSFSASVFVPGANGLVKVDGNLIIQAVMAGDEAAKKHFQKKRKSEKAKKKWEMKQRAGASSVLHSRTLILKPVNNLPFRESKVLKNATTGPFVTARPLSGNVNSVVGTNNPVSPVLRAGSLQQWMLGGLHEPIMRERNISDNVKEAMPLPIRNDGRFETLMPFWAALQPLVYNQVLHKKAHKTDTCSVPTLSKLFWAAATVASSEPAKAESRQCLAADRPVLNTGMCTELFQFDTAANTSPGQSSSSEAKNMAESVAAKAAQGSPHNVTSTLSVPVVPRSRRDPFAVPLPPVKPKPSADKPEEGRNGTDPRVEKTVREQMHSQNMRHGVSSMVVSVMAGPEEYGDSRRKGAKGLSRIFVVVLVDNQKYVTYSCMLPSGGPQAHVVAE</sequence>
<evidence type="ECO:0000256" key="3">
    <source>
        <dbReference type="ARBA" id="ARBA00007163"/>
    </source>
</evidence>
<feature type="compositionally biased region" description="Basic and acidic residues" evidence="9">
    <location>
        <begin position="309"/>
        <end position="320"/>
    </location>
</feature>
<feature type="compositionally biased region" description="Polar residues" evidence="9">
    <location>
        <begin position="883"/>
        <end position="892"/>
    </location>
</feature>
<keyword evidence="7" id="KW-0539">Nucleus</keyword>
<evidence type="ECO:0000259" key="10">
    <source>
        <dbReference type="PROSITE" id="PS50217"/>
    </source>
</evidence>
<feature type="region of interest" description="Disordered" evidence="9">
    <location>
        <begin position="1"/>
        <end position="34"/>
    </location>
</feature>
<evidence type="ECO:0000256" key="8">
    <source>
        <dbReference type="SAM" id="Coils"/>
    </source>
</evidence>
<evidence type="ECO:0000256" key="5">
    <source>
        <dbReference type="ARBA" id="ARBA00023125"/>
    </source>
</evidence>
<dbReference type="PROSITE" id="PS50217">
    <property type="entry name" value="BZIP"/>
    <property type="match status" value="1"/>
</dbReference>
<feature type="region of interest" description="Disordered" evidence="9">
    <location>
        <begin position="856"/>
        <end position="930"/>
    </location>
</feature>
<feature type="region of interest" description="Disordered" evidence="9">
    <location>
        <begin position="184"/>
        <end position="217"/>
    </location>
</feature>
<reference evidence="11" key="1">
    <citation type="submission" date="2020-06" db="EMBL/GenBank/DDBJ databases">
        <title>WGS assembly of Ceratodon purpureus strain R40.</title>
        <authorList>
            <person name="Carey S.B."/>
            <person name="Jenkins J."/>
            <person name="Shu S."/>
            <person name="Lovell J.T."/>
            <person name="Sreedasyam A."/>
            <person name="Maumus F."/>
            <person name="Tiley G.P."/>
            <person name="Fernandez-Pozo N."/>
            <person name="Barry K."/>
            <person name="Chen C."/>
            <person name="Wang M."/>
            <person name="Lipzen A."/>
            <person name="Daum C."/>
            <person name="Saski C.A."/>
            <person name="Payton A.C."/>
            <person name="Mcbreen J.C."/>
            <person name="Conrad R.E."/>
            <person name="Kollar L.M."/>
            <person name="Olsson S."/>
            <person name="Huttunen S."/>
            <person name="Landis J.B."/>
            <person name="Wickett N.J."/>
            <person name="Johnson M.G."/>
            <person name="Rensing S.A."/>
            <person name="Grimwood J."/>
            <person name="Schmutz J."/>
            <person name="Mcdaniel S.F."/>
        </authorList>
    </citation>
    <scope>NUCLEOTIDE SEQUENCE</scope>
    <source>
        <strain evidence="11">R40</strain>
    </source>
</reference>
<comment type="subcellular location">
    <subcellularLocation>
        <location evidence="2">Endoplasmic reticulum membrane</location>
        <topology evidence="2">Single-pass membrane protein</topology>
    </subcellularLocation>
    <subcellularLocation>
        <location evidence="1">Nucleus</location>
    </subcellularLocation>
</comment>
<evidence type="ECO:0000256" key="4">
    <source>
        <dbReference type="ARBA" id="ARBA00023015"/>
    </source>
</evidence>
<keyword evidence="4" id="KW-0805">Transcription regulation</keyword>
<comment type="caution">
    <text evidence="11">The sequence shown here is derived from an EMBL/GenBank/DDBJ whole genome shotgun (WGS) entry which is preliminary data.</text>
</comment>
<dbReference type="CDD" id="cd14704">
    <property type="entry name" value="bZIP_HY5-like"/>
    <property type="match status" value="1"/>
</dbReference>
<feature type="compositionally biased region" description="Basic and acidic residues" evidence="9">
    <location>
        <begin position="1"/>
        <end position="11"/>
    </location>
</feature>
<evidence type="ECO:0000256" key="2">
    <source>
        <dbReference type="ARBA" id="ARBA00004389"/>
    </source>
</evidence>
<feature type="region of interest" description="Disordered" evidence="9">
    <location>
        <begin position="295"/>
        <end position="344"/>
    </location>
</feature>
<dbReference type="PANTHER" id="PTHR47416">
    <property type="entry name" value="BASIC-LEUCINE ZIPPER TRANSCRIPTION FACTOR F-RELATED"/>
    <property type="match status" value="1"/>
</dbReference>
<feature type="compositionally biased region" description="Basic and acidic residues" evidence="9">
    <location>
        <begin position="915"/>
        <end position="930"/>
    </location>
</feature>
<dbReference type="AlphaFoldDB" id="A0A8T0I905"/>
<dbReference type="Pfam" id="PF00170">
    <property type="entry name" value="bZIP_1"/>
    <property type="match status" value="1"/>
</dbReference>
<feature type="domain" description="BZIP" evidence="10">
    <location>
        <begin position="326"/>
        <end position="389"/>
    </location>
</feature>
<dbReference type="GO" id="GO:0005789">
    <property type="term" value="C:endoplasmic reticulum membrane"/>
    <property type="evidence" value="ECO:0007669"/>
    <property type="project" value="UniProtKB-SubCell"/>
</dbReference>
<dbReference type="GO" id="GO:0003677">
    <property type="term" value="F:DNA binding"/>
    <property type="evidence" value="ECO:0007669"/>
    <property type="project" value="UniProtKB-KW"/>
</dbReference>
<feature type="compositionally biased region" description="Low complexity" evidence="9">
    <location>
        <begin position="186"/>
        <end position="200"/>
    </location>
</feature>
<evidence type="ECO:0000256" key="7">
    <source>
        <dbReference type="ARBA" id="ARBA00023242"/>
    </source>
</evidence>
<evidence type="ECO:0000313" key="11">
    <source>
        <dbReference type="EMBL" id="KAG0579191.1"/>
    </source>
</evidence>
<dbReference type="EMBL" id="CM026424">
    <property type="protein sequence ID" value="KAG0579191.1"/>
    <property type="molecule type" value="Genomic_DNA"/>
</dbReference>
<feature type="region of interest" description="Disordered" evidence="9">
    <location>
        <begin position="431"/>
        <end position="460"/>
    </location>
</feature>
<feature type="region of interest" description="Disordered" evidence="9">
    <location>
        <begin position="134"/>
        <end position="161"/>
    </location>
</feature>
<evidence type="ECO:0000256" key="6">
    <source>
        <dbReference type="ARBA" id="ARBA00023163"/>
    </source>
</evidence>
<accession>A0A8T0I905</accession>
<keyword evidence="5" id="KW-0238">DNA-binding</keyword>
<gene>
    <name evidence="11" type="ORF">KC19_4G080100</name>
</gene>
<feature type="coiled-coil region" evidence="8">
    <location>
        <begin position="351"/>
        <end position="385"/>
    </location>
</feature>
<protein>
    <recommendedName>
        <fullName evidence="10">BZIP domain-containing protein</fullName>
    </recommendedName>
</protein>
<organism evidence="11 12">
    <name type="scientific">Ceratodon purpureus</name>
    <name type="common">Fire moss</name>
    <name type="synonym">Dicranum purpureum</name>
    <dbReference type="NCBI Taxonomy" id="3225"/>
    <lineage>
        <taxon>Eukaryota</taxon>
        <taxon>Viridiplantae</taxon>
        <taxon>Streptophyta</taxon>
        <taxon>Embryophyta</taxon>
        <taxon>Bryophyta</taxon>
        <taxon>Bryophytina</taxon>
        <taxon>Bryopsida</taxon>
        <taxon>Dicranidae</taxon>
        <taxon>Pseudoditrichales</taxon>
        <taxon>Ditrichaceae</taxon>
        <taxon>Ceratodon</taxon>
    </lineage>
</organism>
<dbReference type="GO" id="GO:0005634">
    <property type="term" value="C:nucleus"/>
    <property type="evidence" value="ECO:0007669"/>
    <property type="project" value="UniProtKB-SubCell"/>
</dbReference>
<dbReference type="InterPro" id="IPR046347">
    <property type="entry name" value="bZIP_sf"/>
</dbReference>
<dbReference type="GO" id="GO:0003700">
    <property type="term" value="F:DNA-binding transcription factor activity"/>
    <property type="evidence" value="ECO:0007669"/>
    <property type="project" value="InterPro"/>
</dbReference>
<feature type="compositionally biased region" description="Polar residues" evidence="9">
    <location>
        <begin position="856"/>
        <end position="868"/>
    </location>
</feature>
<dbReference type="Gene3D" id="1.20.5.170">
    <property type="match status" value="1"/>
</dbReference>